<dbReference type="InterPro" id="IPR000073">
    <property type="entry name" value="AB_hydrolase_1"/>
</dbReference>
<reference evidence="5" key="1">
    <citation type="submission" date="2019-01" db="EMBL/GenBank/DDBJ databases">
        <title>Draft genome sequences of three monokaryotic isolates of the white-rot basidiomycete fungus Dichomitus squalens.</title>
        <authorList>
            <consortium name="DOE Joint Genome Institute"/>
            <person name="Lopez S.C."/>
            <person name="Andreopoulos B."/>
            <person name="Pangilinan J."/>
            <person name="Lipzen A."/>
            <person name="Riley R."/>
            <person name="Ahrendt S."/>
            <person name="Ng V."/>
            <person name="Barry K."/>
            <person name="Daum C."/>
            <person name="Grigoriev I.V."/>
            <person name="Hilden K.S."/>
            <person name="Makela M.R."/>
            <person name="de Vries R.P."/>
        </authorList>
    </citation>
    <scope>NUCLEOTIDE SEQUENCE [LARGE SCALE GENOMIC DNA]</scope>
    <source>
        <strain evidence="5">OM18370.1</strain>
    </source>
</reference>
<proteinExistence type="inferred from homology"/>
<dbReference type="EMBL" id="ML143484">
    <property type="protein sequence ID" value="TBU24258.1"/>
    <property type="molecule type" value="Genomic_DNA"/>
</dbReference>
<evidence type="ECO:0000259" key="4">
    <source>
        <dbReference type="Pfam" id="PF08386"/>
    </source>
</evidence>
<feature type="domain" description="AB hydrolase-1" evidence="3">
    <location>
        <begin position="58"/>
        <end position="260"/>
    </location>
</feature>
<dbReference type="OrthoDB" id="425534at2759"/>
<name>A0A4Q9MD11_9APHY</name>
<dbReference type="InterPro" id="IPR029058">
    <property type="entry name" value="AB_hydrolase_fold"/>
</dbReference>
<evidence type="ECO:0000256" key="2">
    <source>
        <dbReference type="ARBA" id="ARBA00022801"/>
    </source>
</evidence>
<dbReference type="Gene3D" id="3.40.50.1820">
    <property type="entry name" value="alpha/beta hydrolase"/>
    <property type="match status" value="1"/>
</dbReference>
<dbReference type="Pfam" id="PF08386">
    <property type="entry name" value="Abhydrolase_4"/>
    <property type="match status" value="1"/>
</dbReference>
<comment type="similarity">
    <text evidence="1">Belongs to the peptidase S33 family.</text>
</comment>
<dbReference type="GO" id="GO:0016787">
    <property type="term" value="F:hydrolase activity"/>
    <property type="evidence" value="ECO:0007669"/>
    <property type="project" value="UniProtKB-KW"/>
</dbReference>
<accession>A0A4Q9MD11</accession>
<keyword evidence="2 5" id="KW-0378">Hydrolase</keyword>
<evidence type="ECO:0000259" key="3">
    <source>
        <dbReference type="Pfam" id="PF00561"/>
    </source>
</evidence>
<dbReference type="Proteomes" id="UP000292957">
    <property type="component" value="Unassembled WGS sequence"/>
</dbReference>
<dbReference type="PANTHER" id="PTHR43248:SF25">
    <property type="entry name" value="AB HYDROLASE-1 DOMAIN-CONTAINING PROTEIN-RELATED"/>
    <property type="match status" value="1"/>
</dbReference>
<organism evidence="5">
    <name type="scientific">Dichomitus squalens</name>
    <dbReference type="NCBI Taxonomy" id="114155"/>
    <lineage>
        <taxon>Eukaryota</taxon>
        <taxon>Fungi</taxon>
        <taxon>Dikarya</taxon>
        <taxon>Basidiomycota</taxon>
        <taxon>Agaricomycotina</taxon>
        <taxon>Agaricomycetes</taxon>
        <taxon>Polyporales</taxon>
        <taxon>Polyporaceae</taxon>
        <taxon>Dichomitus</taxon>
    </lineage>
</organism>
<protein>
    <submittedName>
        <fullName evidence="5">Alpha/beta-hydrolase</fullName>
    </submittedName>
</protein>
<evidence type="ECO:0000256" key="1">
    <source>
        <dbReference type="ARBA" id="ARBA00010088"/>
    </source>
</evidence>
<gene>
    <name evidence="5" type="ORF">BD311DRAFT_672228</name>
</gene>
<feature type="domain" description="Peptidase S33 tripeptidyl aminopeptidase-like C-terminal" evidence="4">
    <location>
        <begin position="409"/>
        <end position="511"/>
    </location>
</feature>
<sequence length="537" mass="56984">MQVSSSSIQWVSCDPSVVSNPALSCGFFDVPLDYHDPAAGRGRLAVIKANATGPRRGTVFFNPGGPGGSGLEALDADVAVLGGLTGGVYDIVSWDPRGVGSSTTPGEIYCFGSAEEHDAFFNGTVELTGVEYTGSFTDPADVHALLSQTKVLQHKYEEVGRKCLEGPSGRYLKYVGAAATVRDMIALADALDGEGAEVNYVGVSYGTLLGSWFVNMFPDRVGRVILDGVVDPVSFATEQISLNAANFLLKDADKVYEAFITGCLLSGTAGCPIAVNASSLEEVAQNVRMLLQAAHDAARKDPSVAVSSSVIRSLLYTQMESPEGWSQFANVTYPQLVQAVAQEASESTFLPPRFGRPRNALRSRSSASETGVSYTSQAIWCGDSVDRASTTMLDIFDDLVAGTRNVSHLFGGLWPTAFYSCPFWPVRSVERYRGPFNRTLANKILVASNLLDPATPIAGAQRVAGLLGENATLVTQNAFGHTTLSEPSTCVSTIMTTYMLTGKLPEGPVVCEVDGGFELFEGVNTSDILARLSGPDV</sequence>
<dbReference type="PANTHER" id="PTHR43248">
    <property type="entry name" value="2-SUCCINYL-6-HYDROXY-2,4-CYCLOHEXADIENE-1-CARBOXYLATE SYNTHASE"/>
    <property type="match status" value="1"/>
</dbReference>
<dbReference type="Pfam" id="PF00561">
    <property type="entry name" value="Abhydrolase_1"/>
    <property type="match status" value="1"/>
</dbReference>
<dbReference type="AlphaFoldDB" id="A0A4Q9MD11"/>
<evidence type="ECO:0000313" key="5">
    <source>
        <dbReference type="EMBL" id="TBU24258.1"/>
    </source>
</evidence>
<dbReference type="SUPFAM" id="SSF53474">
    <property type="entry name" value="alpha/beta-Hydrolases"/>
    <property type="match status" value="1"/>
</dbReference>
<dbReference type="InterPro" id="IPR013595">
    <property type="entry name" value="Pept_S33_TAP-like_C"/>
</dbReference>
<dbReference type="InterPro" id="IPR051601">
    <property type="entry name" value="Serine_prot/Carboxylest_S33"/>
</dbReference>